<dbReference type="InterPro" id="IPR037165">
    <property type="entry name" value="AldOxase/xan_DH_Mopterin-bd_sf"/>
</dbReference>
<dbReference type="InterPro" id="IPR046867">
    <property type="entry name" value="AldOxase/xan_DH_MoCoBD2"/>
</dbReference>
<evidence type="ECO:0000313" key="5">
    <source>
        <dbReference type="EMBL" id="TQM95759.1"/>
    </source>
</evidence>
<reference evidence="5 6" key="1">
    <citation type="submission" date="2019-06" db="EMBL/GenBank/DDBJ databases">
        <title>Sequencing the genomes of 1000 actinobacteria strains.</title>
        <authorList>
            <person name="Klenk H.-P."/>
        </authorList>
    </citation>
    <scope>NUCLEOTIDE SEQUENCE [LARGE SCALE GENOMIC DNA]</scope>
    <source>
        <strain evidence="5 6">DSM 12362</strain>
    </source>
</reference>
<name>A0A543KKZ8_9MICO</name>
<dbReference type="InterPro" id="IPR036856">
    <property type="entry name" value="Ald_Oxase/Xan_DH_a/b_sf"/>
</dbReference>
<dbReference type="GO" id="GO:0016491">
    <property type="term" value="F:oxidoreductase activity"/>
    <property type="evidence" value="ECO:0007669"/>
    <property type="project" value="UniProtKB-KW"/>
</dbReference>
<dbReference type="Proteomes" id="UP000315133">
    <property type="component" value="Unassembled WGS sequence"/>
</dbReference>
<dbReference type="PANTHER" id="PTHR11908">
    <property type="entry name" value="XANTHINE DEHYDROGENASE"/>
    <property type="match status" value="1"/>
</dbReference>
<dbReference type="Gene3D" id="3.90.1170.50">
    <property type="entry name" value="Aldehyde oxidase/xanthine dehydrogenase, a/b hammerhead"/>
    <property type="match status" value="1"/>
</dbReference>
<feature type="domain" description="Aldehyde oxidase/xanthine dehydrogenase a/b hammerhead" evidence="4">
    <location>
        <begin position="25"/>
        <end position="142"/>
    </location>
</feature>
<evidence type="ECO:0000259" key="4">
    <source>
        <dbReference type="SMART" id="SM01008"/>
    </source>
</evidence>
<evidence type="ECO:0000256" key="2">
    <source>
        <dbReference type="ARBA" id="ARBA00023002"/>
    </source>
</evidence>
<organism evidence="5 6">
    <name type="scientific">Ornithinimicrobium humiphilum</name>
    <dbReference type="NCBI Taxonomy" id="125288"/>
    <lineage>
        <taxon>Bacteria</taxon>
        <taxon>Bacillati</taxon>
        <taxon>Actinomycetota</taxon>
        <taxon>Actinomycetes</taxon>
        <taxon>Micrococcales</taxon>
        <taxon>Ornithinimicrobiaceae</taxon>
        <taxon>Ornithinimicrobium</taxon>
    </lineage>
</organism>
<evidence type="ECO:0000313" key="6">
    <source>
        <dbReference type="Proteomes" id="UP000315133"/>
    </source>
</evidence>
<dbReference type="AlphaFoldDB" id="A0A543KKZ8"/>
<dbReference type="GO" id="GO:0005506">
    <property type="term" value="F:iron ion binding"/>
    <property type="evidence" value="ECO:0007669"/>
    <property type="project" value="InterPro"/>
</dbReference>
<keyword evidence="6" id="KW-1185">Reference proteome</keyword>
<dbReference type="SMART" id="SM01008">
    <property type="entry name" value="Ald_Xan_dh_C"/>
    <property type="match status" value="1"/>
</dbReference>
<evidence type="ECO:0000256" key="3">
    <source>
        <dbReference type="SAM" id="MobiDB-lite"/>
    </source>
</evidence>
<dbReference type="NCBIfam" id="NF040766">
    <property type="entry name" value="CODH_aero_grp5"/>
    <property type="match status" value="1"/>
</dbReference>
<proteinExistence type="predicted"/>
<dbReference type="InterPro" id="IPR008274">
    <property type="entry name" value="AldOxase/xan_DH_MoCoBD1"/>
</dbReference>
<sequence length="820" mass="88338">MTTTAGDTRSVGAPITRREDPRLVRGDGRYLDDLAHDALAASFVRSPHAHAKVVDIDVTGAIDVEGVVAVWTYEDLEGTGTAAEPLPMLLPHPSIQNPVTGYALARERVHHVGEPVVMVVARDRYVAEDAAQRVRVTYEVLPAVVGVAAARAAERVVHEEAPGNVGAYFEQHLGDAAGQIATAPHVLELDLDIERSACMPMEGRGILARWDGEEGRLKVHASTQTSTGLRAALAAKLGLPLSAVDVVAPDVGGGFGVKIVHPWPEDVAVAAAAMRLRTTVKWVEDRREHFISSAHERQQLQHVRVGFDDDGRILGLEVELWHDHGAYMPYGVIVPLNTATHIPGPYKMRNYSVTFTSLYTNTVIVTPYRGAGRPQAAYLMERTMDAVARSLGKDRAEVRAVNFVQPEEMPWDLGLVLQDGRMGVYDSGDFPTSLEKLKELVGWDDFEAYREQARAEGRRVGIGMACYVEGTGAGPYEGGHIEIETNGRVNVSTGLTTQGQGHQTVFAQIVADELGVKVEDVHVTTGDTRRMAYSVGTWGSRGAVMSGNALLLTARKVKERALKIAADALEANPDDLEIVDGIVRVKGAPQTQIPLPMVAVLANPLRYAFDETARAATQFGGRMDESKPPIADAEHPGLEESEFFSPVRTTFANGMHAAIVETDPDTAEITVLRYCVVHDCGPMLNPMIVEGQVHGGVAQGIGGALYEHLAYDADGQLLNASFMDFLMPFATEVPHIETDHLETPSPLNPLGIKGAGEAGTIPTTAAIASAIEDAEGIRITRMPISPTDLWELRRRTAADATTTTPEAGDVPSSTAHDEES</sequence>
<dbReference type="InterPro" id="IPR016208">
    <property type="entry name" value="Ald_Oxase/xanthine_DH-like"/>
</dbReference>
<dbReference type="Pfam" id="PF01315">
    <property type="entry name" value="Ald_Xan_dh_C"/>
    <property type="match status" value="1"/>
</dbReference>
<dbReference type="OrthoDB" id="9758509at2"/>
<gene>
    <name evidence="5" type="ORF">FB476_0609</name>
</gene>
<protein>
    <submittedName>
        <fullName evidence="5">CO/xanthine dehydrogenase Mo-binding subunit</fullName>
    </submittedName>
</protein>
<dbReference type="Pfam" id="PF20256">
    <property type="entry name" value="MoCoBD_2"/>
    <property type="match status" value="1"/>
</dbReference>
<feature type="region of interest" description="Disordered" evidence="3">
    <location>
        <begin position="794"/>
        <end position="820"/>
    </location>
</feature>
<dbReference type="Pfam" id="PF02738">
    <property type="entry name" value="MoCoBD_1"/>
    <property type="match status" value="1"/>
</dbReference>
<dbReference type="InterPro" id="IPR000674">
    <property type="entry name" value="Ald_Oxase/Xan_DH_a/b"/>
</dbReference>
<dbReference type="Gene3D" id="3.30.365.10">
    <property type="entry name" value="Aldehyde oxidase/xanthine dehydrogenase, molybdopterin binding domain"/>
    <property type="match status" value="4"/>
</dbReference>
<keyword evidence="1" id="KW-0500">Molybdenum</keyword>
<dbReference type="PANTHER" id="PTHR11908:SF132">
    <property type="entry name" value="ALDEHYDE OXIDASE 1-RELATED"/>
    <property type="match status" value="1"/>
</dbReference>
<dbReference type="RefSeq" id="WP_141817468.1">
    <property type="nucleotide sequence ID" value="NZ_BAAAIL010000003.1"/>
</dbReference>
<dbReference type="SUPFAM" id="SSF54665">
    <property type="entry name" value="CO dehydrogenase molybdoprotein N-domain-like"/>
    <property type="match status" value="1"/>
</dbReference>
<accession>A0A543KKZ8</accession>
<evidence type="ECO:0000256" key="1">
    <source>
        <dbReference type="ARBA" id="ARBA00022505"/>
    </source>
</evidence>
<dbReference type="SUPFAM" id="SSF56003">
    <property type="entry name" value="Molybdenum cofactor-binding domain"/>
    <property type="match status" value="1"/>
</dbReference>
<dbReference type="EMBL" id="VFPU01000001">
    <property type="protein sequence ID" value="TQM95759.1"/>
    <property type="molecule type" value="Genomic_DNA"/>
</dbReference>
<comment type="caution">
    <text evidence="5">The sequence shown here is derived from an EMBL/GenBank/DDBJ whole genome shotgun (WGS) entry which is preliminary data.</text>
</comment>
<keyword evidence="2" id="KW-0560">Oxidoreductase</keyword>